<keyword evidence="6" id="KW-1185">Reference proteome</keyword>
<keyword evidence="3" id="KW-0732">Signal</keyword>
<evidence type="ECO:0000256" key="3">
    <source>
        <dbReference type="SAM" id="SignalP"/>
    </source>
</evidence>
<keyword evidence="2" id="KW-0472">Membrane</keyword>
<feature type="chain" id="PRO_5020712419" description="Bacterial surface antigen (D15) domain-containing protein" evidence="3">
    <location>
        <begin position="20"/>
        <end position="377"/>
    </location>
</feature>
<dbReference type="Proteomes" id="UP000308181">
    <property type="component" value="Unassembled WGS sequence"/>
</dbReference>
<feature type="domain" description="Bacterial surface antigen (D15)" evidence="4">
    <location>
        <begin position="100"/>
        <end position="377"/>
    </location>
</feature>
<dbReference type="Gene3D" id="2.40.160.50">
    <property type="entry name" value="membrane protein fhac: a member of the omp85/tpsb transporter family"/>
    <property type="match status" value="1"/>
</dbReference>
<protein>
    <recommendedName>
        <fullName evidence="4">Bacterial surface antigen (D15) domain-containing protein</fullName>
    </recommendedName>
</protein>
<proteinExistence type="predicted"/>
<organism evidence="5 6">
    <name type="scientific">Pedobacter cryophilus</name>
    <dbReference type="NCBI Taxonomy" id="2571271"/>
    <lineage>
        <taxon>Bacteria</taxon>
        <taxon>Pseudomonadati</taxon>
        <taxon>Bacteroidota</taxon>
        <taxon>Sphingobacteriia</taxon>
        <taxon>Sphingobacteriales</taxon>
        <taxon>Sphingobacteriaceae</taxon>
        <taxon>Pedobacter</taxon>
    </lineage>
</organism>
<dbReference type="GO" id="GO:0019867">
    <property type="term" value="C:outer membrane"/>
    <property type="evidence" value="ECO:0007669"/>
    <property type="project" value="InterPro"/>
</dbReference>
<evidence type="ECO:0000259" key="4">
    <source>
        <dbReference type="Pfam" id="PF01103"/>
    </source>
</evidence>
<dbReference type="Pfam" id="PF01103">
    <property type="entry name" value="Omp85"/>
    <property type="match status" value="1"/>
</dbReference>
<name>A0A4U1C4U4_9SPHI</name>
<gene>
    <name evidence="5" type="ORF">FA046_00975</name>
</gene>
<dbReference type="InterPro" id="IPR000184">
    <property type="entry name" value="Bac_surfAg_D15"/>
</dbReference>
<dbReference type="AlphaFoldDB" id="A0A4U1C4U4"/>
<evidence type="ECO:0000313" key="6">
    <source>
        <dbReference type="Proteomes" id="UP000308181"/>
    </source>
</evidence>
<feature type="signal peptide" evidence="3">
    <location>
        <begin position="1"/>
        <end position="19"/>
    </location>
</feature>
<comment type="caution">
    <text evidence="5">The sequence shown here is derived from an EMBL/GenBank/DDBJ whole genome shotgun (WGS) entry which is preliminary data.</text>
</comment>
<evidence type="ECO:0000256" key="1">
    <source>
        <dbReference type="ARBA" id="ARBA00004370"/>
    </source>
</evidence>
<dbReference type="EMBL" id="SWBP01000001">
    <property type="protein sequence ID" value="TKC00285.1"/>
    <property type="molecule type" value="Genomic_DNA"/>
</dbReference>
<sequence>MKKIIITLMLITSTLSAFSQKKLIKKLFSSDTTRHNSFLPVPLFGYSQEAGFEFGAVGIYSFYIDKADTIIRASQVYGVAYTSTKGVTQISARGDIWSKKNKWHHIYEARFSNTPFNFYGLGNQTLRADEDLITQKRYRFNTEIERQLTKSYYPGLGVEFESLNFKDREAGGIFDTESQAPLFDKDGGRFLLLKLTQLLDTRNSNTYTTKGFYTRLRYGYAPNLFGGNNFTGNLFTADARYFYTPTKKLTIGSQLFYETISSKNEIPFYLLRQLGNDQIMRGYYLGRYRDRNYLALQAELRLRLIDRLGLVAFGGTGSTYGKDANVTQNLKPNYGIGTRIFFDLDKSLALRLDYGWGEKPTGEKRISGLYISLGESF</sequence>
<dbReference type="OrthoDB" id="9771071at2"/>
<reference evidence="5 6" key="1">
    <citation type="submission" date="2019-04" db="EMBL/GenBank/DDBJ databases">
        <title>Pedobacter sp. AR-3-17 sp. nov., isolated from Arctic soil.</title>
        <authorList>
            <person name="Dahal R.H."/>
            <person name="Kim D.-U."/>
        </authorList>
    </citation>
    <scope>NUCLEOTIDE SEQUENCE [LARGE SCALE GENOMIC DNA]</scope>
    <source>
        <strain evidence="5 6">AR-3-17</strain>
    </source>
</reference>
<evidence type="ECO:0000313" key="5">
    <source>
        <dbReference type="EMBL" id="TKC00285.1"/>
    </source>
</evidence>
<accession>A0A4U1C4U4</accession>
<dbReference type="RefSeq" id="WP_136824496.1">
    <property type="nucleotide sequence ID" value="NZ_SWBP01000001.1"/>
</dbReference>
<comment type="subcellular location">
    <subcellularLocation>
        <location evidence="1">Membrane</location>
    </subcellularLocation>
</comment>
<evidence type="ECO:0000256" key="2">
    <source>
        <dbReference type="ARBA" id="ARBA00023136"/>
    </source>
</evidence>